<feature type="region of interest" description="Disordered" evidence="1">
    <location>
        <begin position="364"/>
        <end position="394"/>
    </location>
</feature>
<evidence type="ECO:0000313" key="2">
    <source>
        <dbReference type="EMBL" id="APH54859.1"/>
    </source>
</evidence>
<feature type="compositionally biased region" description="Low complexity" evidence="1">
    <location>
        <begin position="209"/>
        <end position="218"/>
    </location>
</feature>
<evidence type="ECO:0000313" key="3">
    <source>
        <dbReference type="Proteomes" id="UP000182373"/>
    </source>
</evidence>
<dbReference type="RefSeq" id="WP_072572802.1">
    <property type="nucleotide sequence ID" value="NZ_CP018191.1"/>
</dbReference>
<reference evidence="3" key="1">
    <citation type="submission" date="2016-11" db="EMBL/GenBank/DDBJ databases">
        <title>Comparative genomic and phenotypic analysis of Granulibacter bethesdensis clinical isolates from patients with chronic granulomatous disease.</title>
        <authorList>
            <person name="Zarember K.A."/>
            <person name="Porcella S.F."/>
            <person name="Chu J."/>
            <person name="Ding L."/>
            <person name="Dahlstrom E."/>
            <person name="Barbian K."/>
            <person name="Martens C."/>
            <person name="Sykora L."/>
            <person name="Kramer S."/>
            <person name="Pettinato A.M."/>
            <person name="Hong H."/>
            <person name="Wald G."/>
            <person name="Berg L.J."/>
            <person name="Rogge L.S."/>
            <person name="Greenberg D.E."/>
            <person name="Falcone E.L."/>
            <person name="Neves J.F."/>
            <person name="Simoes M.J."/>
            <person name="Casal M."/>
            <person name="Rodriguez-Lopez F.C."/>
            <person name="Zelazny A."/>
            <person name="Gallin J.I."/>
            <person name="Holland S.M."/>
        </authorList>
    </citation>
    <scope>NUCLEOTIDE SEQUENCE [LARGE SCALE GENOMIC DNA]</scope>
    <source>
        <strain evidence="3">NIH9.1</strain>
    </source>
</reference>
<gene>
    <name evidence="2" type="ORF">GbCGDNIH9_1571</name>
</gene>
<feature type="region of interest" description="Disordered" evidence="1">
    <location>
        <begin position="42"/>
        <end position="61"/>
    </location>
</feature>
<name>A0AAC9P9B3_9PROT</name>
<evidence type="ECO:0000256" key="1">
    <source>
        <dbReference type="SAM" id="MobiDB-lite"/>
    </source>
</evidence>
<sequence length="571" mass="57365">MAILRELVTLIRFQFDRSGIDEARAETMRLREEMERTAAMATKLGGSGSNPGTGSAGQPDAASGTLLSGLSVVQSMSQTMLALLRGAADTPGNTAASAAAGSSGTADVGAASLSAMAQTMRGALMQLVPAASLAMMGQFATASGFSTPPGFSAPPGLSSAEQVSSAEGEMSPLHRMLSALQPASASQETVPETSLTERIMRQAETLLLPQLPPVSSSPERTAGEPSIAQGAGDDPASAFRASLRQEMLEGAVATAGASSGLSAGPLPAVQLTEPAVAERGIDLTGALREAMQAWAVRPGDASLSQMSDGIRPGNTTQSELDIFSDLVLALKSSQAGAGISPDGHETALSLPLLLTSLLPVTAHPDKAAPSSPATDDEWVSAEAQGRHRSGSAMAEEASSLLSGLTALRAALLPSSLSASGENRAGGEGNEHREASEPLSSSQQSAGREGAFSMEADAVPIAVPPASLALPPAPLPGLAALRQVLGDMLPPVSLLRDPLHGAAEPDSIGRAGGAVSYVTNVSVGAPSISITAPSGDADTIAALAAQGVSDSLEGSADSFARQTNSGDKRSEG</sequence>
<dbReference type="Proteomes" id="UP000182373">
    <property type="component" value="Chromosome"/>
</dbReference>
<organism evidence="2 3">
    <name type="scientific">Granulibacter bethesdensis</name>
    <dbReference type="NCBI Taxonomy" id="364410"/>
    <lineage>
        <taxon>Bacteria</taxon>
        <taxon>Pseudomonadati</taxon>
        <taxon>Pseudomonadota</taxon>
        <taxon>Alphaproteobacteria</taxon>
        <taxon>Acetobacterales</taxon>
        <taxon>Acetobacteraceae</taxon>
        <taxon>Granulibacter</taxon>
    </lineage>
</organism>
<accession>A0AAC9P9B3</accession>
<feature type="region of interest" description="Disordered" evidence="1">
    <location>
        <begin position="548"/>
        <end position="571"/>
    </location>
</feature>
<protein>
    <submittedName>
        <fullName evidence="2">Uncharacterized protein</fullName>
    </submittedName>
</protein>
<feature type="region of interest" description="Disordered" evidence="1">
    <location>
        <begin position="150"/>
        <end position="169"/>
    </location>
</feature>
<feature type="region of interest" description="Disordered" evidence="1">
    <location>
        <begin position="417"/>
        <end position="449"/>
    </location>
</feature>
<dbReference type="AlphaFoldDB" id="A0AAC9P9B3"/>
<dbReference type="EMBL" id="CP018191">
    <property type="protein sequence ID" value="APH54859.1"/>
    <property type="molecule type" value="Genomic_DNA"/>
</dbReference>
<proteinExistence type="predicted"/>
<feature type="compositionally biased region" description="Gly residues" evidence="1">
    <location>
        <begin position="45"/>
        <end position="55"/>
    </location>
</feature>
<feature type="region of interest" description="Disordered" evidence="1">
    <location>
        <begin position="209"/>
        <end position="235"/>
    </location>
</feature>